<organism evidence="3 4">
    <name type="scientific">Lentibacillus persicus</name>
    <dbReference type="NCBI Taxonomy" id="640948"/>
    <lineage>
        <taxon>Bacteria</taxon>
        <taxon>Bacillati</taxon>
        <taxon>Bacillota</taxon>
        <taxon>Bacilli</taxon>
        <taxon>Bacillales</taxon>
        <taxon>Bacillaceae</taxon>
        <taxon>Lentibacillus</taxon>
    </lineage>
</organism>
<dbReference type="CDD" id="cd07041">
    <property type="entry name" value="STAS_RsbR_RsbS_like"/>
    <property type="match status" value="1"/>
</dbReference>
<dbReference type="Proteomes" id="UP000199474">
    <property type="component" value="Unassembled WGS sequence"/>
</dbReference>
<gene>
    <name evidence="3" type="ORF">SAMN05216238_104130</name>
</gene>
<keyword evidence="1" id="KW-0597">Phosphoprotein</keyword>
<evidence type="ECO:0000259" key="2">
    <source>
        <dbReference type="PROSITE" id="PS50801"/>
    </source>
</evidence>
<dbReference type="RefSeq" id="WP_245745249.1">
    <property type="nucleotide sequence ID" value="NZ_FOMR01000004.1"/>
</dbReference>
<dbReference type="InterPro" id="IPR036513">
    <property type="entry name" value="STAS_dom_sf"/>
</dbReference>
<reference evidence="4" key="1">
    <citation type="submission" date="2016-10" db="EMBL/GenBank/DDBJ databases">
        <authorList>
            <person name="Varghese N."/>
            <person name="Submissions S."/>
        </authorList>
    </citation>
    <scope>NUCLEOTIDE SEQUENCE [LARGE SCALE GENOMIC DNA]</scope>
    <source>
        <strain evidence="4">DSM 22530</strain>
    </source>
</reference>
<evidence type="ECO:0000313" key="4">
    <source>
        <dbReference type="Proteomes" id="UP000199474"/>
    </source>
</evidence>
<keyword evidence="4" id="KW-1185">Reference proteome</keyword>
<dbReference type="PANTHER" id="PTHR33745">
    <property type="entry name" value="RSBT ANTAGONIST PROTEIN RSBS-RELATED"/>
    <property type="match status" value="1"/>
</dbReference>
<name>A0A1I1VAA9_9BACI</name>
<sequence>MELKNAPTIRQFLIDNSERFGEQLLGEAENVRSKIEEIQLIGNIDLLYNARKLVLLVVDEEKEKVKVFAEEEGIAWAKYSLTLALKIEWVQAIRRTLWDFLYEYDKMNKSTHNLDEFYKMESKINKLMDDFLNGFFISYSSYKDKLLEEQQKLVENLSVPIIPISTTISILPLIGSMDEYRFVVIEEKVLAEIAERRIQTLIMDLSGIADMETEAVKLFKKLLDGISMMGCEAVITGLRPDIIKKMIELGVELGPNAETKGSLQKALTAYLRDVAENTGSGISESRKILINGDNH</sequence>
<dbReference type="Pfam" id="PF01740">
    <property type="entry name" value="STAS"/>
    <property type="match status" value="1"/>
</dbReference>
<dbReference type="InterPro" id="IPR051932">
    <property type="entry name" value="Bact_StressResp_Reg"/>
</dbReference>
<evidence type="ECO:0000313" key="3">
    <source>
        <dbReference type="EMBL" id="SFD79952.1"/>
    </source>
</evidence>
<dbReference type="EMBL" id="FOMR01000004">
    <property type="protein sequence ID" value="SFD79952.1"/>
    <property type="molecule type" value="Genomic_DNA"/>
</dbReference>
<dbReference type="AlphaFoldDB" id="A0A1I1VAA9"/>
<dbReference type="Gene3D" id="3.30.750.24">
    <property type="entry name" value="STAS domain"/>
    <property type="match status" value="1"/>
</dbReference>
<dbReference type="PROSITE" id="PS50801">
    <property type="entry name" value="STAS"/>
    <property type="match status" value="1"/>
</dbReference>
<dbReference type="InterPro" id="IPR002645">
    <property type="entry name" value="STAS_dom"/>
</dbReference>
<dbReference type="STRING" id="640948.SAMN05216238_104130"/>
<proteinExistence type="predicted"/>
<accession>A0A1I1VAA9</accession>
<dbReference type="PANTHER" id="PTHR33745:SF3">
    <property type="entry name" value="RSBT CO-ANTAGONIST PROTEIN RSBRC"/>
    <property type="match status" value="1"/>
</dbReference>
<dbReference type="SUPFAM" id="SSF52091">
    <property type="entry name" value="SpoIIaa-like"/>
    <property type="match status" value="1"/>
</dbReference>
<feature type="domain" description="STAS" evidence="2">
    <location>
        <begin position="168"/>
        <end position="270"/>
    </location>
</feature>
<evidence type="ECO:0000256" key="1">
    <source>
        <dbReference type="ARBA" id="ARBA00022553"/>
    </source>
</evidence>
<protein>
    <submittedName>
        <fullName evidence="3">Anti-anti-sigma regulatory factor (Antagonist of anti-sigma factor)</fullName>
    </submittedName>
</protein>